<evidence type="ECO:0000256" key="4">
    <source>
        <dbReference type="ARBA" id="ARBA00022989"/>
    </source>
</evidence>
<gene>
    <name evidence="7" type="ORF">SAMN05216287_3568</name>
</gene>
<accession>A0A1H3DU71</accession>
<dbReference type="AlphaFoldDB" id="A0A1H3DU71"/>
<feature type="transmembrane region" description="Helical" evidence="6">
    <location>
        <begin position="6"/>
        <end position="26"/>
    </location>
</feature>
<feature type="transmembrane region" description="Helical" evidence="6">
    <location>
        <begin position="155"/>
        <end position="176"/>
    </location>
</feature>
<dbReference type="PANTHER" id="PTHR30086:SF20">
    <property type="entry name" value="ARGININE EXPORTER PROTEIN ARGO-RELATED"/>
    <property type="match status" value="1"/>
</dbReference>
<sequence length="212" mass="22851">MTLMDAVLFAPVALLISLMPGPNNFCALNNGIRRGVGAAVLATSGRVLAFAIFLTISAIGLGAMLLASEAAFTAIKWIGAAYLLYLGIVAWRSRDFSGLDMLDGTQSASQQRSVWRLMLQEFLIGISNPKAILLFAAIFPQFIKPDQPATEQFLYLGTTYLLAEYCASVLYALFGLQIRRLVKTSKGVIRLNKTTGAFYMGAGGLLLGTSRL</sequence>
<dbReference type="PANTHER" id="PTHR30086">
    <property type="entry name" value="ARGININE EXPORTER PROTEIN ARGO"/>
    <property type="match status" value="1"/>
</dbReference>
<reference evidence="8" key="1">
    <citation type="submission" date="2016-10" db="EMBL/GenBank/DDBJ databases">
        <authorList>
            <person name="Varghese N."/>
            <person name="Submissions S."/>
        </authorList>
    </citation>
    <scope>NUCLEOTIDE SEQUENCE [LARGE SCALE GENOMIC DNA]</scope>
    <source>
        <strain evidence="8">NRRL B-59562</strain>
    </source>
</reference>
<dbReference type="InterPro" id="IPR001123">
    <property type="entry name" value="LeuE-type"/>
</dbReference>
<dbReference type="EMBL" id="FNNU01000005">
    <property type="protein sequence ID" value="SDX70083.1"/>
    <property type="molecule type" value="Genomic_DNA"/>
</dbReference>
<keyword evidence="3 6" id="KW-0812">Transmembrane</keyword>
<keyword evidence="4 6" id="KW-1133">Transmembrane helix</keyword>
<dbReference type="Pfam" id="PF01810">
    <property type="entry name" value="LysE"/>
    <property type="match status" value="1"/>
</dbReference>
<evidence type="ECO:0000256" key="2">
    <source>
        <dbReference type="ARBA" id="ARBA00022475"/>
    </source>
</evidence>
<evidence type="ECO:0000256" key="5">
    <source>
        <dbReference type="ARBA" id="ARBA00023136"/>
    </source>
</evidence>
<dbReference type="GO" id="GO:0015171">
    <property type="term" value="F:amino acid transmembrane transporter activity"/>
    <property type="evidence" value="ECO:0007669"/>
    <property type="project" value="TreeGrafter"/>
</dbReference>
<dbReference type="PIRSF" id="PIRSF006324">
    <property type="entry name" value="LeuE"/>
    <property type="match status" value="1"/>
</dbReference>
<keyword evidence="5 6" id="KW-0472">Membrane</keyword>
<keyword evidence="8" id="KW-1185">Reference proteome</keyword>
<evidence type="ECO:0000256" key="3">
    <source>
        <dbReference type="ARBA" id="ARBA00022692"/>
    </source>
</evidence>
<name>A0A1H3DU71_9PSED</name>
<feature type="transmembrane region" description="Helical" evidence="6">
    <location>
        <begin position="74"/>
        <end position="91"/>
    </location>
</feature>
<protein>
    <submittedName>
        <fullName evidence="7">Threonine/homoserine/homoserine lactone efflux protein</fullName>
    </submittedName>
</protein>
<feature type="transmembrane region" description="Helical" evidence="6">
    <location>
        <begin position="122"/>
        <end position="143"/>
    </location>
</feature>
<dbReference type="STRING" id="1007099.SAMN05216287_3568"/>
<organism evidence="7 8">
    <name type="scientific">Pseudomonas kuykendallii</name>
    <dbReference type="NCBI Taxonomy" id="1007099"/>
    <lineage>
        <taxon>Bacteria</taxon>
        <taxon>Pseudomonadati</taxon>
        <taxon>Pseudomonadota</taxon>
        <taxon>Gammaproteobacteria</taxon>
        <taxon>Pseudomonadales</taxon>
        <taxon>Pseudomonadaceae</taxon>
        <taxon>Pseudomonas</taxon>
    </lineage>
</organism>
<evidence type="ECO:0000256" key="6">
    <source>
        <dbReference type="SAM" id="Phobius"/>
    </source>
</evidence>
<feature type="transmembrane region" description="Helical" evidence="6">
    <location>
        <begin position="47"/>
        <end position="68"/>
    </location>
</feature>
<keyword evidence="2" id="KW-1003">Cell membrane</keyword>
<evidence type="ECO:0000313" key="8">
    <source>
        <dbReference type="Proteomes" id="UP000243778"/>
    </source>
</evidence>
<dbReference type="GO" id="GO:0005886">
    <property type="term" value="C:plasma membrane"/>
    <property type="evidence" value="ECO:0007669"/>
    <property type="project" value="UniProtKB-SubCell"/>
</dbReference>
<proteinExistence type="predicted"/>
<evidence type="ECO:0000256" key="1">
    <source>
        <dbReference type="ARBA" id="ARBA00004651"/>
    </source>
</evidence>
<comment type="subcellular location">
    <subcellularLocation>
        <location evidence="1">Cell membrane</location>
        <topology evidence="1">Multi-pass membrane protein</topology>
    </subcellularLocation>
</comment>
<evidence type="ECO:0000313" key="7">
    <source>
        <dbReference type="EMBL" id="SDX70083.1"/>
    </source>
</evidence>
<dbReference type="Proteomes" id="UP000243778">
    <property type="component" value="Unassembled WGS sequence"/>
</dbReference>
<dbReference type="RefSeq" id="WP_217632897.1">
    <property type="nucleotide sequence ID" value="NZ_FNNU01000005.1"/>
</dbReference>